<proteinExistence type="predicted"/>
<feature type="signal peptide" evidence="1">
    <location>
        <begin position="1"/>
        <end position="28"/>
    </location>
</feature>
<dbReference type="GeneID" id="63761695"/>
<evidence type="ECO:0000313" key="3">
    <source>
        <dbReference type="Proteomes" id="UP000184356"/>
    </source>
</evidence>
<dbReference type="RefSeq" id="XP_040709117.1">
    <property type="nucleotide sequence ID" value="XM_040845622.1"/>
</dbReference>
<dbReference type="AlphaFoldDB" id="A0A1L9U0Y0"/>
<evidence type="ECO:0000313" key="2">
    <source>
        <dbReference type="EMBL" id="OJJ65311.1"/>
    </source>
</evidence>
<reference evidence="3" key="1">
    <citation type="journal article" date="2017" name="Genome Biol.">
        <title>Comparative genomics reveals high biological diversity and specific adaptations in the industrially and medically important fungal genus Aspergillus.</title>
        <authorList>
            <person name="de Vries R.P."/>
            <person name="Riley R."/>
            <person name="Wiebenga A."/>
            <person name="Aguilar-Osorio G."/>
            <person name="Amillis S."/>
            <person name="Uchima C.A."/>
            <person name="Anderluh G."/>
            <person name="Asadollahi M."/>
            <person name="Askin M."/>
            <person name="Barry K."/>
            <person name="Battaglia E."/>
            <person name="Bayram O."/>
            <person name="Benocci T."/>
            <person name="Braus-Stromeyer S.A."/>
            <person name="Caldana C."/>
            <person name="Canovas D."/>
            <person name="Cerqueira G.C."/>
            <person name="Chen F."/>
            <person name="Chen W."/>
            <person name="Choi C."/>
            <person name="Clum A."/>
            <person name="Dos Santos R.A."/>
            <person name="Damasio A.R."/>
            <person name="Diallinas G."/>
            <person name="Emri T."/>
            <person name="Fekete E."/>
            <person name="Flipphi M."/>
            <person name="Freyberg S."/>
            <person name="Gallo A."/>
            <person name="Gournas C."/>
            <person name="Habgood R."/>
            <person name="Hainaut M."/>
            <person name="Harispe M.L."/>
            <person name="Henrissat B."/>
            <person name="Hilden K.S."/>
            <person name="Hope R."/>
            <person name="Hossain A."/>
            <person name="Karabika E."/>
            <person name="Karaffa L."/>
            <person name="Karanyi Z."/>
            <person name="Krasevec N."/>
            <person name="Kuo A."/>
            <person name="Kusch H."/>
            <person name="LaButti K."/>
            <person name="Lagendijk E.L."/>
            <person name="Lapidus A."/>
            <person name="Levasseur A."/>
            <person name="Lindquist E."/>
            <person name="Lipzen A."/>
            <person name="Logrieco A.F."/>
            <person name="MacCabe A."/>
            <person name="Maekelae M.R."/>
            <person name="Malavazi I."/>
            <person name="Melin P."/>
            <person name="Meyer V."/>
            <person name="Mielnichuk N."/>
            <person name="Miskei M."/>
            <person name="Molnar A.P."/>
            <person name="Mule G."/>
            <person name="Ngan C.Y."/>
            <person name="Orejas M."/>
            <person name="Orosz E."/>
            <person name="Ouedraogo J.P."/>
            <person name="Overkamp K.M."/>
            <person name="Park H.-S."/>
            <person name="Perrone G."/>
            <person name="Piumi F."/>
            <person name="Punt P.J."/>
            <person name="Ram A.F."/>
            <person name="Ramon A."/>
            <person name="Rauscher S."/>
            <person name="Record E."/>
            <person name="Riano-Pachon D.M."/>
            <person name="Robert V."/>
            <person name="Roehrig J."/>
            <person name="Ruller R."/>
            <person name="Salamov A."/>
            <person name="Salih N.S."/>
            <person name="Samson R.A."/>
            <person name="Sandor E."/>
            <person name="Sanguinetti M."/>
            <person name="Schuetze T."/>
            <person name="Sepcic K."/>
            <person name="Shelest E."/>
            <person name="Sherlock G."/>
            <person name="Sophianopoulou V."/>
            <person name="Squina F.M."/>
            <person name="Sun H."/>
            <person name="Susca A."/>
            <person name="Todd R.B."/>
            <person name="Tsang A."/>
            <person name="Unkles S.E."/>
            <person name="van de Wiele N."/>
            <person name="van Rossen-Uffink D."/>
            <person name="Oliveira J.V."/>
            <person name="Vesth T.C."/>
            <person name="Visser J."/>
            <person name="Yu J.-H."/>
            <person name="Zhou M."/>
            <person name="Andersen M.R."/>
            <person name="Archer D.B."/>
            <person name="Baker S.E."/>
            <person name="Benoit I."/>
            <person name="Brakhage A.A."/>
            <person name="Braus G.H."/>
            <person name="Fischer R."/>
            <person name="Frisvad J.C."/>
            <person name="Goldman G.H."/>
            <person name="Houbraken J."/>
            <person name="Oakley B."/>
            <person name="Pocsi I."/>
            <person name="Scazzocchio C."/>
            <person name="Seiboth B."/>
            <person name="vanKuyk P.A."/>
            <person name="Wortman J."/>
            <person name="Dyer P.S."/>
            <person name="Grigoriev I.V."/>
        </authorList>
    </citation>
    <scope>NUCLEOTIDE SEQUENCE [LARGE SCALE GENOMIC DNA]</scope>
    <source>
        <strain evidence="3">CBS 593.65</strain>
    </source>
</reference>
<keyword evidence="1" id="KW-0732">Signal</keyword>
<name>A0A1L9U0Y0_9EURO</name>
<protein>
    <recommendedName>
        <fullName evidence="4">Secreted protein</fullName>
    </recommendedName>
</protein>
<dbReference type="Proteomes" id="UP000184356">
    <property type="component" value="Unassembled WGS sequence"/>
</dbReference>
<evidence type="ECO:0000256" key="1">
    <source>
        <dbReference type="SAM" id="SignalP"/>
    </source>
</evidence>
<organism evidence="2 3">
    <name type="scientific">Aspergillus sydowii CBS 593.65</name>
    <dbReference type="NCBI Taxonomy" id="1036612"/>
    <lineage>
        <taxon>Eukaryota</taxon>
        <taxon>Fungi</taxon>
        <taxon>Dikarya</taxon>
        <taxon>Ascomycota</taxon>
        <taxon>Pezizomycotina</taxon>
        <taxon>Eurotiomycetes</taxon>
        <taxon>Eurotiomycetidae</taxon>
        <taxon>Eurotiales</taxon>
        <taxon>Aspergillaceae</taxon>
        <taxon>Aspergillus</taxon>
        <taxon>Aspergillus subgen. Nidulantes</taxon>
    </lineage>
</organism>
<dbReference type="VEuPathDB" id="FungiDB:ASPSYDRAFT_380295"/>
<accession>A0A1L9U0Y0</accession>
<keyword evidence="3" id="KW-1185">Reference proteome</keyword>
<evidence type="ECO:0008006" key="4">
    <source>
        <dbReference type="Google" id="ProtNLM"/>
    </source>
</evidence>
<feature type="chain" id="PRO_5013335969" description="Secreted protein" evidence="1">
    <location>
        <begin position="29"/>
        <end position="90"/>
    </location>
</feature>
<sequence>MFPWIQLSTQSRRFSLPLLLVLVLLVGAAEIEVGELVLGVEIGRTYSGLSDFSNNRCIALRISSSRSSHGLGFSFWYSEISMPLLARRTA</sequence>
<dbReference type="EMBL" id="KV878582">
    <property type="protein sequence ID" value="OJJ65311.1"/>
    <property type="molecule type" value="Genomic_DNA"/>
</dbReference>
<gene>
    <name evidence="2" type="ORF">ASPSYDRAFT_380295</name>
</gene>